<evidence type="ECO:0000313" key="7">
    <source>
        <dbReference type="EMBL" id="AFZ79772.1"/>
    </source>
</evidence>
<proteinExistence type="inferred from homology"/>
<reference evidence="7 8" key="1">
    <citation type="journal article" date="2012" name="BMC Genomics">
        <title>Comparative genomic analysis and phylogenetic position of Theileria equi.</title>
        <authorList>
            <person name="Kappmeyer L.S."/>
            <person name="Thiagarajan M."/>
            <person name="Herndon D.R."/>
            <person name="Ramsay J.D."/>
            <person name="Caler E."/>
            <person name="Djikeng A."/>
            <person name="Gillespie J.J."/>
            <person name="Lau A.O."/>
            <person name="Roalson E.H."/>
            <person name="Silva J.C."/>
            <person name="Silva M.G."/>
            <person name="Suarez C.E."/>
            <person name="Ueti M.W."/>
            <person name="Nene V.M."/>
            <person name="Mealey R.H."/>
            <person name="Knowles D.P."/>
            <person name="Brayton K.A."/>
        </authorList>
    </citation>
    <scope>NUCLEOTIDE SEQUENCE [LARGE SCALE GENOMIC DNA]</scope>
    <source>
        <strain evidence="7 8">WA</strain>
    </source>
</reference>
<organism evidence="7 8">
    <name type="scientific">Theileria equi strain WA</name>
    <dbReference type="NCBI Taxonomy" id="1537102"/>
    <lineage>
        <taxon>Eukaryota</taxon>
        <taxon>Sar</taxon>
        <taxon>Alveolata</taxon>
        <taxon>Apicomplexa</taxon>
        <taxon>Aconoidasida</taxon>
        <taxon>Piroplasmida</taxon>
        <taxon>Theileriidae</taxon>
        <taxon>Theileria</taxon>
    </lineage>
</organism>
<feature type="compositionally biased region" description="Pro residues" evidence="5">
    <location>
        <begin position="323"/>
        <end position="337"/>
    </location>
</feature>
<feature type="region of interest" description="Disordered" evidence="5">
    <location>
        <begin position="320"/>
        <end position="349"/>
    </location>
</feature>
<dbReference type="AlphaFoldDB" id="L0AVZ2"/>
<accession>L0AVZ2</accession>
<dbReference type="GO" id="GO:0004582">
    <property type="term" value="F:dolichyl-phosphate beta-D-mannosyltransferase activity"/>
    <property type="evidence" value="ECO:0007669"/>
    <property type="project" value="UniProtKB-EC"/>
</dbReference>
<dbReference type="KEGG" id="beq:BEWA_026210"/>
<dbReference type="CDD" id="cd06442">
    <property type="entry name" value="DPM1_like"/>
    <property type="match status" value="1"/>
</dbReference>
<keyword evidence="3" id="KW-0328">Glycosyltransferase</keyword>
<sequence length="709" mass="77598">MAEDPPPVTIYLSKNKEIPPEYRDDGSGKLIKVTIDEEPPGSNITRYTHKDENNKSFKLKAVLDYQNTSIGVITTGNDVTSVSAYYWTSNLSKVLMVGVTTTGNTTKYYGNRKKDGGIGNEWILLTEHNTSIPQLINNDIERTLDDLVCSNYDAVTIDLSKGISMGSRQPYCCRCYEHSLIDRRITIREEKVASKITYYKHSISSNYPLARIRYYDKGEGTYRTNDSKNRRRIKSNALRFPTSDVRSVSAFYCDHNPVLIYVESTGGDMVTGWYQKGDSRGNDEQWDRLKDEPEKPPDEITTCGSNDLKKLKNVVYCASKVPCPKPPPQQPRTPPGPADGGDEASDSKAGAKVAPILGAILGKLFGGALSGAFKATKDEKLLGSLITLGDVGYDFSRKAGKDTIGAALEIAEKVLPPGPPTASENSPTSASITEPTLPEPPGQLPTAETSSDSELAKEGEHQAFASESPGEAEALAGLVSVPAATGFTVLTGLGSTSGTLAGAAGTGATFSGGRNLYNRSKGDPWILSSWSQFSMVKEAFEGQYMQNIGLMKFPYEILLIDDNSPDGTLDVYRKLQKLFPNVQLKELQRKGKLGLGSAYIDGLKYTKYDFILIMDADLSHHPKYILDMINVQKISKCDIVSGTRYAPGGGASGWDLKRVFISKCANFLAQFLLRPKFSDLTGSFRLYRRTILESVIKDVKGKGEFIYST</sequence>
<dbReference type="GO" id="GO:0035269">
    <property type="term" value="P:protein O-linked glycosylation via mannose"/>
    <property type="evidence" value="ECO:0007669"/>
    <property type="project" value="TreeGrafter"/>
</dbReference>
<evidence type="ECO:0000313" key="8">
    <source>
        <dbReference type="Proteomes" id="UP000031512"/>
    </source>
</evidence>
<dbReference type="GO" id="GO:0006488">
    <property type="term" value="P:dolichol-linked oligosaccharide biosynthetic process"/>
    <property type="evidence" value="ECO:0007669"/>
    <property type="project" value="TreeGrafter"/>
</dbReference>
<gene>
    <name evidence="7" type="ORF">BEWA_026210</name>
</gene>
<evidence type="ECO:0000259" key="6">
    <source>
        <dbReference type="Pfam" id="PF00535"/>
    </source>
</evidence>
<dbReference type="InterPro" id="IPR029044">
    <property type="entry name" value="Nucleotide-diphossugar_trans"/>
</dbReference>
<feature type="region of interest" description="Disordered" evidence="5">
    <location>
        <begin position="414"/>
        <end position="469"/>
    </location>
</feature>
<dbReference type="RefSeq" id="XP_004829438.1">
    <property type="nucleotide sequence ID" value="XM_004829381.1"/>
</dbReference>
<dbReference type="Pfam" id="PF00535">
    <property type="entry name" value="Glycos_transf_2"/>
    <property type="match status" value="1"/>
</dbReference>
<dbReference type="eggNOG" id="KOG2978">
    <property type="taxonomic scope" value="Eukaryota"/>
</dbReference>
<dbReference type="VEuPathDB" id="PiroplasmaDB:BEWA_026210"/>
<dbReference type="STRING" id="1537102.L0AVZ2"/>
<evidence type="ECO:0000256" key="5">
    <source>
        <dbReference type="SAM" id="MobiDB-lite"/>
    </source>
</evidence>
<feature type="region of interest" description="Disordered" evidence="5">
    <location>
        <begin position="273"/>
        <end position="305"/>
    </location>
</feature>
<feature type="compositionally biased region" description="Polar residues" evidence="5">
    <location>
        <begin position="422"/>
        <end position="434"/>
    </location>
</feature>
<evidence type="ECO:0000256" key="2">
    <source>
        <dbReference type="ARBA" id="ARBA00012704"/>
    </source>
</evidence>
<dbReference type="PANTHER" id="PTHR43398">
    <property type="entry name" value="DOLICHOL-PHOSPHATE MANNOSYLTRANSFERASE SUBUNIT 1"/>
    <property type="match status" value="1"/>
</dbReference>
<comment type="similarity">
    <text evidence="1">Belongs to the glycosyltransferase 2 family.</text>
</comment>
<dbReference type="EC" id="2.4.1.83" evidence="2"/>
<dbReference type="Gene3D" id="3.90.550.10">
    <property type="entry name" value="Spore Coat Polysaccharide Biosynthesis Protein SpsA, Chain A"/>
    <property type="match status" value="1"/>
</dbReference>
<protein>
    <recommendedName>
        <fullName evidence="2">dolichyl-phosphate beta-D-mannosyltransferase</fullName>
        <ecNumber evidence="2">2.4.1.83</ecNumber>
    </recommendedName>
</protein>
<evidence type="ECO:0000256" key="3">
    <source>
        <dbReference type="ARBA" id="ARBA00022676"/>
    </source>
</evidence>
<keyword evidence="4" id="KW-0808">Transferase</keyword>
<name>L0AVZ2_THEEQ</name>
<feature type="compositionally biased region" description="Basic and acidic residues" evidence="5">
    <location>
        <begin position="277"/>
        <end position="298"/>
    </location>
</feature>
<dbReference type="OrthoDB" id="2603at2759"/>
<dbReference type="GeneID" id="15806759"/>
<dbReference type="GO" id="GO:0006506">
    <property type="term" value="P:GPI anchor biosynthetic process"/>
    <property type="evidence" value="ECO:0007669"/>
    <property type="project" value="TreeGrafter"/>
</dbReference>
<dbReference type="Proteomes" id="UP000031512">
    <property type="component" value="Chromosome 1"/>
</dbReference>
<dbReference type="InterPro" id="IPR039528">
    <property type="entry name" value="DPM1-like"/>
</dbReference>
<dbReference type="PANTHER" id="PTHR43398:SF1">
    <property type="entry name" value="DOLICHOL-PHOSPHATE MANNOSYLTRANSFERASE SUBUNIT 1"/>
    <property type="match status" value="1"/>
</dbReference>
<dbReference type="InterPro" id="IPR001173">
    <property type="entry name" value="Glyco_trans_2-like"/>
</dbReference>
<evidence type="ECO:0000256" key="4">
    <source>
        <dbReference type="ARBA" id="ARBA00022679"/>
    </source>
</evidence>
<keyword evidence="8" id="KW-1185">Reference proteome</keyword>
<dbReference type="EMBL" id="CP001669">
    <property type="protein sequence ID" value="AFZ79772.1"/>
    <property type="molecule type" value="Genomic_DNA"/>
</dbReference>
<evidence type="ECO:0000256" key="1">
    <source>
        <dbReference type="ARBA" id="ARBA00006739"/>
    </source>
</evidence>
<dbReference type="SUPFAM" id="SSF53448">
    <property type="entry name" value="Nucleotide-diphospho-sugar transferases"/>
    <property type="match status" value="1"/>
</dbReference>
<feature type="domain" description="Glycosyltransferase 2-like" evidence="6">
    <location>
        <begin position="553"/>
        <end position="694"/>
    </location>
</feature>
<dbReference type="GO" id="GO:0005789">
    <property type="term" value="C:endoplasmic reticulum membrane"/>
    <property type="evidence" value="ECO:0007669"/>
    <property type="project" value="TreeGrafter"/>
</dbReference>